<feature type="compositionally biased region" description="Basic residues" evidence="7">
    <location>
        <begin position="814"/>
        <end position="827"/>
    </location>
</feature>
<feature type="region of interest" description="Disordered" evidence="7">
    <location>
        <begin position="1284"/>
        <end position="1305"/>
    </location>
</feature>
<dbReference type="PANTHER" id="PTHR13059">
    <property type="entry name" value="HMG-BOX TRANSCRIPTION FACTOR BBX"/>
    <property type="match status" value="1"/>
</dbReference>
<keyword evidence="4" id="KW-0804">Transcription</keyword>
<evidence type="ECO:0000256" key="1">
    <source>
        <dbReference type="ARBA" id="ARBA00022553"/>
    </source>
</evidence>
<feature type="compositionally biased region" description="Low complexity" evidence="7">
    <location>
        <begin position="612"/>
        <end position="626"/>
    </location>
</feature>
<evidence type="ECO:0000256" key="6">
    <source>
        <dbReference type="PROSITE-ProRule" id="PRU00267"/>
    </source>
</evidence>
<feature type="compositionally biased region" description="Polar residues" evidence="7">
    <location>
        <begin position="1135"/>
        <end position="1148"/>
    </location>
</feature>
<feature type="region of interest" description="Disordered" evidence="7">
    <location>
        <begin position="1211"/>
        <end position="1244"/>
    </location>
</feature>
<keyword evidence="3 6" id="KW-0238">DNA-binding</keyword>
<organism evidence="9 10">
    <name type="scientific">Dinothrombium tinctorium</name>
    <dbReference type="NCBI Taxonomy" id="1965070"/>
    <lineage>
        <taxon>Eukaryota</taxon>
        <taxon>Metazoa</taxon>
        <taxon>Ecdysozoa</taxon>
        <taxon>Arthropoda</taxon>
        <taxon>Chelicerata</taxon>
        <taxon>Arachnida</taxon>
        <taxon>Acari</taxon>
        <taxon>Acariformes</taxon>
        <taxon>Trombidiformes</taxon>
        <taxon>Prostigmata</taxon>
        <taxon>Anystina</taxon>
        <taxon>Parasitengona</taxon>
        <taxon>Trombidioidea</taxon>
        <taxon>Trombidiidae</taxon>
        <taxon>Dinothrombium</taxon>
    </lineage>
</organism>
<dbReference type="SMART" id="SM00398">
    <property type="entry name" value="HMG"/>
    <property type="match status" value="1"/>
</dbReference>
<dbReference type="PROSITE" id="PS50118">
    <property type="entry name" value="HMG_BOX_2"/>
    <property type="match status" value="1"/>
</dbReference>
<protein>
    <submittedName>
        <fullName evidence="9">HMG box containing protein 1-like protein</fullName>
    </submittedName>
</protein>
<proteinExistence type="predicted"/>
<feature type="compositionally biased region" description="Low complexity" evidence="7">
    <location>
        <begin position="644"/>
        <end position="669"/>
    </location>
</feature>
<feature type="DNA-binding region" description="HMG box" evidence="6">
    <location>
        <begin position="720"/>
        <end position="788"/>
    </location>
</feature>
<feature type="compositionally biased region" description="Basic and acidic residues" evidence="7">
    <location>
        <begin position="10"/>
        <end position="23"/>
    </location>
</feature>
<feature type="compositionally biased region" description="Low complexity" evidence="7">
    <location>
        <begin position="834"/>
        <end position="850"/>
    </location>
</feature>
<dbReference type="GO" id="GO:0005634">
    <property type="term" value="C:nucleus"/>
    <property type="evidence" value="ECO:0007669"/>
    <property type="project" value="UniProtKB-UniRule"/>
</dbReference>
<feature type="region of interest" description="Disordered" evidence="7">
    <location>
        <begin position="689"/>
        <end position="708"/>
    </location>
</feature>
<dbReference type="InterPro" id="IPR058607">
    <property type="entry name" value="HMG-box_Cic-like"/>
</dbReference>
<dbReference type="Proteomes" id="UP000285301">
    <property type="component" value="Unassembled WGS sequence"/>
</dbReference>
<reference evidence="9 10" key="1">
    <citation type="journal article" date="2018" name="Gigascience">
        <title>Genomes of trombidid mites reveal novel predicted allergens and laterally-transferred genes associated with secondary metabolism.</title>
        <authorList>
            <person name="Dong X."/>
            <person name="Chaisiri K."/>
            <person name="Xia D."/>
            <person name="Armstrong S.D."/>
            <person name="Fang Y."/>
            <person name="Donnelly M.J."/>
            <person name="Kadowaki T."/>
            <person name="McGarry J.W."/>
            <person name="Darby A.C."/>
            <person name="Makepeace B.L."/>
        </authorList>
    </citation>
    <scope>NUCLEOTIDE SEQUENCE [LARGE SCALE GENOMIC DNA]</scope>
    <source>
        <strain evidence="9">UoL-WK</strain>
    </source>
</reference>
<feature type="region of interest" description="Disordered" evidence="7">
    <location>
        <begin position="1079"/>
        <end position="1164"/>
    </location>
</feature>
<feature type="compositionally biased region" description="Low complexity" evidence="7">
    <location>
        <begin position="1369"/>
        <end position="1386"/>
    </location>
</feature>
<name>A0A3S3RTV5_9ACAR</name>
<dbReference type="CDD" id="cd21990">
    <property type="entry name" value="HMG-box_CIC-like"/>
    <property type="match status" value="1"/>
</dbReference>
<evidence type="ECO:0000256" key="4">
    <source>
        <dbReference type="ARBA" id="ARBA00023163"/>
    </source>
</evidence>
<evidence type="ECO:0000313" key="9">
    <source>
        <dbReference type="EMBL" id="RWS05966.1"/>
    </source>
</evidence>
<feature type="compositionally biased region" description="Low complexity" evidence="7">
    <location>
        <begin position="349"/>
        <end position="364"/>
    </location>
</feature>
<feature type="region of interest" description="Disordered" evidence="7">
    <location>
        <begin position="611"/>
        <end position="683"/>
    </location>
</feature>
<feature type="region of interest" description="Disordered" evidence="7">
    <location>
        <begin position="1367"/>
        <end position="1423"/>
    </location>
</feature>
<evidence type="ECO:0000313" key="10">
    <source>
        <dbReference type="Proteomes" id="UP000285301"/>
    </source>
</evidence>
<sequence>MCNALGRAASSDHDRDRRQRPRADSANGEQMSTSGVCVANETRVEPKKVPKKRKFELSAMDIDSDAHATDKAPIRCLDISRLTLDELTEWCGYRVLAKKADLCYHRAIVDSFQPDKKVGVVFDNNNSDNAVVYYDPSTTDVISDSCPQLAQITVGLKIVSRCNDNDLFREGTVVQISSASENSSSKAKILVCFDNNESQWVSRAKIRLLQPPWLDDTVDSDNVPSANTSTTDLRTSPLPAEVMTQASAQIPTSPNMISVIVNKHQHQQQQIPLQSHQFLISQSHIPKPVTDDECSDGDAEDEEIRLYASASSVPTTPTTPHPKQLQSAPNTPFQLVHPQSFSHSNITVSSLPTGTSSGGTPTTPNKYKKGDIVSAPNGIRKKFNGKQWRRLCSKEGCTKESQRRGYCSRHLSMRNNSHSQIRSSSTGSWNSARIGMSGQGSSTVQQNIHKPESGENVKQVAESQVQSAQQGQSFDATEAANMLMSLSNNSPKSANTTVIVKPSMQQSQTRHHSLPNNATLLMNRPSNESSESTGQKSQLTPATHLLPIFPASSPNSNVNGFTEERSNLNGFHNEVVIVTTVNGVCSSPTSVSSSGHAIPVFPWHSLVPFHGSSSPSVSSSPPRSAPANFTDSEHDSDDEVFAPSSSSSSNNNLKIPTSNSESNEEPNNNAGGDNALTKRRTQSCSAIQEAAKVGSSKNKNRESLNSEEIRKIKSGSKQHIRRPMNAFMIFSKRHRALVHQRHPNSDNRTVSKILGEWWYSLGSSEKQRYHDLAFQVKEAHFKRHPDWKWCSRVTTGSSAEKCPVVINEAEKKKSSTKGQKKAKHKAGVGKVEDNNSNQSQQTLQQIQEESVTSSASEADEEMVIDLKCKESAEEEYEQMEQDNRQVRFSSPIDSHISEANEGALKTRTDTSPSESCSKSPLLQLSKHSAFQPTSGNLKDKAEVSESLSTSDAQNSGPNVSVAPSLVIPVIAAPSPQVIVTSTQMILNPQQQSHLTSAPGFVTATFKHMVKTPPPQLSPQASHRSPVIVAQHGQQQRFILPNTTNSKQIVAAVVPKPVPSPGSTQPQFYTTVMNIKSGNLSVTSPPTPIVPSVKIDPPSSPAIHSPPHPSSCSGTTNKFVLAPTPAQLGKVRNKKLQTQSPSNTVSSETKSSDSNADSQSSEGVPKDAMDKVLEEVNFERQFAELPEFKPDHQISAASAPNTPLQLSPKAFVQSYRKKQRSTVGSGQPSTPSIITPTPDHTSTPDTATKTGNKFFGPNFNLGEAIASVNIDNDASYCGTKSVATPVTPKSPKTPGGAIEAEKGSSQRRILDQRRHLVMQLFNEEGYFPTAQATAAFQQRYNNIFPNKNILQLKIREVRQKLMATPVTPNSVTATGASSSTASSSAQSEQKKEECSKISSSSVSESGGHEESDATAVSCSSSSTH</sequence>
<dbReference type="Pfam" id="PF16090">
    <property type="entry name" value="DUF4819"/>
    <property type="match status" value="1"/>
</dbReference>
<dbReference type="Gene3D" id="1.10.30.10">
    <property type="entry name" value="High mobility group box domain"/>
    <property type="match status" value="1"/>
</dbReference>
<dbReference type="GO" id="GO:0000981">
    <property type="term" value="F:DNA-binding transcription factor activity, RNA polymerase II-specific"/>
    <property type="evidence" value="ECO:0007669"/>
    <property type="project" value="TreeGrafter"/>
</dbReference>
<feature type="compositionally biased region" description="Low complexity" evidence="7">
    <location>
        <begin position="1227"/>
        <end position="1244"/>
    </location>
</feature>
<dbReference type="InterPro" id="IPR058606">
    <property type="entry name" value="HTH_Cic_C"/>
</dbReference>
<accession>A0A3S3RTV5</accession>
<feature type="region of interest" description="Disordered" evidence="7">
    <location>
        <begin position="1"/>
        <end position="35"/>
    </location>
</feature>
<feature type="compositionally biased region" description="Pro residues" evidence="7">
    <location>
        <begin position="1097"/>
        <end position="1108"/>
    </location>
</feature>
<dbReference type="STRING" id="1965070.A0A3S3RTV5"/>
<evidence type="ECO:0000256" key="3">
    <source>
        <dbReference type="ARBA" id="ARBA00023125"/>
    </source>
</evidence>
<feature type="compositionally biased region" description="Polar residues" evidence="7">
    <location>
        <begin position="324"/>
        <end position="334"/>
    </location>
</feature>
<evidence type="ECO:0000256" key="7">
    <source>
        <dbReference type="SAM" id="MobiDB-lite"/>
    </source>
</evidence>
<dbReference type="EMBL" id="NCKU01004413">
    <property type="protein sequence ID" value="RWS05966.1"/>
    <property type="molecule type" value="Genomic_DNA"/>
</dbReference>
<dbReference type="FunFam" id="1.10.30.10:FF:000075">
    <property type="entry name" value="Capicua transcriptional repressor a"/>
    <property type="match status" value="1"/>
</dbReference>
<evidence type="ECO:0000256" key="2">
    <source>
        <dbReference type="ARBA" id="ARBA00023015"/>
    </source>
</evidence>
<gene>
    <name evidence="9" type="ORF">B4U79_06819</name>
</gene>
<feature type="compositionally biased region" description="Polar residues" evidence="7">
    <location>
        <begin position="945"/>
        <end position="958"/>
    </location>
</feature>
<keyword evidence="10" id="KW-1185">Reference proteome</keyword>
<dbReference type="InterPro" id="IPR032147">
    <property type="entry name" value="Cic_dom"/>
</dbReference>
<evidence type="ECO:0000256" key="5">
    <source>
        <dbReference type="ARBA" id="ARBA00023242"/>
    </source>
</evidence>
<keyword evidence="5 6" id="KW-0539">Nucleus</keyword>
<keyword evidence="1" id="KW-0597">Phosphoprotein</keyword>
<dbReference type="PANTHER" id="PTHR13059:SF13">
    <property type="entry name" value="PROTEIN CAPICUA HOMOLOG"/>
    <property type="match status" value="1"/>
</dbReference>
<dbReference type="InterPro" id="IPR036910">
    <property type="entry name" value="HMG_box_dom_sf"/>
</dbReference>
<feature type="compositionally biased region" description="Polar residues" evidence="7">
    <location>
        <begin position="909"/>
        <end position="936"/>
    </location>
</feature>
<feature type="region of interest" description="Disordered" evidence="7">
    <location>
        <begin position="810"/>
        <end position="958"/>
    </location>
</feature>
<feature type="compositionally biased region" description="Low complexity" evidence="7">
    <location>
        <begin position="1395"/>
        <end position="1404"/>
    </location>
</feature>
<feature type="region of interest" description="Disordered" evidence="7">
    <location>
        <begin position="311"/>
        <end position="334"/>
    </location>
</feature>
<dbReference type="InterPro" id="IPR009071">
    <property type="entry name" value="HMG_box_dom"/>
</dbReference>
<keyword evidence="2" id="KW-0805">Transcription regulation</keyword>
<feature type="compositionally biased region" description="Basic and acidic residues" evidence="7">
    <location>
        <begin position="699"/>
        <end position="708"/>
    </location>
</feature>
<feature type="domain" description="HMG box" evidence="8">
    <location>
        <begin position="720"/>
        <end position="788"/>
    </location>
</feature>
<dbReference type="GO" id="GO:0000977">
    <property type="term" value="F:RNA polymerase II transcription regulatory region sequence-specific DNA binding"/>
    <property type="evidence" value="ECO:0007669"/>
    <property type="project" value="TreeGrafter"/>
</dbReference>
<evidence type="ECO:0000259" key="8">
    <source>
        <dbReference type="PROSITE" id="PS50118"/>
    </source>
</evidence>
<dbReference type="Pfam" id="PF00505">
    <property type="entry name" value="HMG_box"/>
    <property type="match status" value="1"/>
</dbReference>
<feature type="compositionally biased region" description="Low complexity" evidence="7">
    <location>
        <begin position="1151"/>
        <end position="1160"/>
    </location>
</feature>
<dbReference type="OrthoDB" id="6511689at2759"/>
<comment type="caution">
    <text evidence="9">The sequence shown here is derived from an EMBL/GenBank/DDBJ whole genome shotgun (WGS) entry which is preliminary data.</text>
</comment>
<dbReference type="SUPFAM" id="SSF47095">
    <property type="entry name" value="HMG-box"/>
    <property type="match status" value="1"/>
</dbReference>
<dbReference type="Pfam" id="PF25981">
    <property type="entry name" value="HTH_Cic_C"/>
    <property type="match status" value="1"/>
</dbReference>
<feature type="region of interest" description="Disordered" evidence="7">
    <location>
        <begin position="349"/>
        <end position="377"/>
    </location>
</feature>
<dbReference type="InterPro" id="IPR052412">
    <property type="entry name" value="CC-Dev_Transcription_Reg"/>
</dbReference>